<reference evidence="3" key="1">
    <citation type="submission" date="2022-03" db="EMBL/GenBank/DDBJ databases">
        <authorList>
            <person name="Tunstrom K."/>
        </authorList>
    </citation>
    <scope>NUCLEOTIDE SEQUENCE</scope>
</reference>
<dbReference type="Pfam" id="PF25298">
    <property type="entry name" value="Baculo_FP_2nd"/>
    <property type="match status" value="1"/>
</dbReference>
<proteinExistence type="predicted"/>
<evidence type="ECO:0000256" key="1">
    <source>
        <dbReference type="SAM" id="Coils"/>
    </source>
</evidence>
<name>A0AAU9U9L2_EUPED</name>
<protein>
    <recommendedName>
        <fullName evidence="2">FP protein C-terminal domain-containing protein</fullName>
    </recommendedName>
</protein>
<evidence type="ECO:0000259" key="2">
    <source>
        <dbReference type="Pfam" id="PF25298"/>
    </source>
</evidence>
<comment type="caution">
    <text evidence="3">The sequence shown here is derived from an EMBL/GenBank/DDBJ whole genome shotgun (WGS) entry which is preliminary data.</text>
</comment>
<organism evidence="3 4">
    <name type="scientific">Euphydryas editha</name>
    <name type="common">Edith's checkerspot</name>
    <dbReference type="NCBI Taxonomy" id="104508"/>
    <lineage>
        <taxon>Eukaryota</taxon>
        <taxon>Metazoa</taxon>
        <taxon>Ecdysozoa</taxon>
        <taxon>Arthropoda</taxon>
        <taxon>Hexapoda</taxon>
        <taxon>Insecta</taxon>
        <taxon>Pterygota</taxon>
        <taxon>Neoptera</taxon>
        <taxon>Endopterygota</taxon>
        <taxon>Lepidoptera</taxon>
        <taxon>Glossata</taxon>
        <taxon>Ditrysia</taxon>
        <taxon>Papilionoidea</taxon>
        <taxon>Nymphalidae</taxon>
        <taxon>Nymphalinae</taxon>
        <taxon>Euphydryas</taxon>
    </lineage>
</organism>
<sequence length="218" mass="24800">MADMRSSMDFMNSKLESLLKEHEETKKEMVELQKENSVLKSNVKDLNARVNALEQSARSTNVEIQCVPERRSENLVQIVTQLGAVVGCTVKQEQIVPCTRIAKIKPNSSRPKSVVVQFANKRIRDEFLAVSINFNREKIKEEKLNSSYLGFNGEKSPIFVVDHLSPTNKALHAAARSTAKEKGYKHVWVRNGRIFMRKTDGSDYILVHDLESLNNLKK</sequence>
<accession>A0AAU9U9L2</accession>
<gene>
    <name evidence="3" type="ORF">EEDITHA_LOCUS9173</name>
</gene>
<dbReference type="EMBL" id="CAKOGL010000013">
    <property type="protein sequence ID" value="CAH2093515.1"/>
    <property type="molecule type" value="Genomic_DNA"/>
</dbReference>
<keyword evidence="1" id="KW-0175">Coiled coil</keyword>
<dbReference type="InterPro" id="IPR057251">
    <property type="entry name" value="FP_C"/>
</dbReference>
<feature type="coiled-coil region" evidence="1">
    <location>
        <begin position="1"/>
        <end position="63"/>
    </location>
</feature>
<evidence type="ECO:0000313" key="3">
    <source>
        <dbReference type="EMBL" id="CAH2093515.1"/>
    </source>
</evidence>
<keyword evidence="4" id="KW-1185">Reference proteome</keyword>
<dbReference type="AlphaFoldDB" id="A0AAU9U9L2"/>
<feature type="domain" description="FP protein C-terminal" evidence="2">
    <location>
        <begin position="165"/>
        <end position="217"/>
    </location>
</feature>
<dbReference type="Proteomes" id="UP001153954">
    <property type="component" value="Unassembled WGS sequence"/>
</dbReference>
<evidence type="ECO:0000313" key="4">
    <source>
        <dbReference type="Proteomes" id="UP001153954"/>
    </source>
</evidence>